<comment type="caution">
    <text evidence="4">The sequence shown here is derived from an EMBL/GenBank/DDBJ whole genome shotgun (WGS) entry which is preliminary data.</text>
</comment>
<feature type="binding site" evidence="2">
    <location>
        <position position="38"/>
    </location>
    <ligand>
        <name>substrate</name>
    </ligand>
</feature>
<comment type="subunit">
    <text evidence="2">Homodimer.</text>
</comment>
<dbReference type="InterPro" id="IPR001441">
    <property type="entry name" value="UPP_synth-like"/>
</dbReference>
<evidence type="ECO:0000256" key="2">
    <source>
        <dbReference type="HAMAP-Rule" id="MF_01139"/>
    </source>
</evidence>
<dbReference type="CDD" id="cd00475">
    <property type="entry name" value="Cis_IPPS"/>
    <property type="match status" value="1"/>
</dbReference>
<reference evidence="4" key="1">
    <citation type="journal article" date="2014" name="Int. J. Syst. Evol. Microbiol.">
        <title>Complete genome sequence of Corynebacterium casei LMG S-19264T (=DSM 44701T), isolated from a smear-ripened cheese.</title>
        <authorList>
            <consortium name="US DOE Joint Genome Institute (JGI-PGF)"/>
            <person name="Walter F."/>
            <person name="Albersmeier A."/>
            <person name="Kalinowski J."/>
            <person name="Ruckert C."/>
        </authorList>
    </citation>
    <scope>NUCLEOTIDE SEQUENCE</scope>
    <source>
        <strain evidence="4">CGMCC 1.6333</strain>
    </source>
</reference>
<dbReference type="NCBIfam" id="NF011405">
    <property type="entry name" value="PRK14830.1"/>
    <property type="match status" value="1"/>
</dbReference>
<feature type="binding site" evidence="2">
    <location>
        <position position="220"/>
    </location>
    <ligand>
        <name>Mg(2+)</name>
        <dbReference type="ChEBI" id="CHEBI:18420"/>
    </ligand>
</feature>
<dbReference type="Gene3D" id="3.40.1180.10">
    <property type="entry name" value="Decaprenyl diphosphate synthase-like"/>
    <property type="match status" value="1"/>
</dbReference>
<dbReference type="PANTHER" id="PTHR10291:SF0">
    <property type="entry name" value="DEHYDRODOLICHYL DIPHOSPHATE SYNTHASE 2"/>
    <property type="match status" value="1"/>
</dbReference>
<dbReference type="InterPro" id="IPR036424">
    <property type="entry name" value="UPP_synth-like_sf"/>
</dbReference>
<dbReference type="EMBL" id="BMLG01000025">
    <property type="protein sequence ID" value="GGM41194.1"/>
    <property type="molecule type" value="Genomic_DNA"/>
</dbReference>
<comment type="cofactor">
    <cofactor evidence="2">
        <name>Mg(2+)</name>
        <dbReference type="ChEBI" id="CHEBI:18420"/>
    </cofactor>
    <text evidence="2">Binds 2 magnesium ions per subunit.</text>
</comment>
<dbReference type="RefSeq" id="WP_117157100.1">
    <property type="nucleotide sequence ID" value="NZ_BMLG01000025.1"/>
</dbReference>
<dbReference type="GO" id="GO:0000287">
    <property type="term" value="F:magnesium ion binding"/>
    <property type="evidence" value="ECO:0007669"/>
    <property type="project" value="UniProtKB-UniRule"/>
</dbReference>
<sequence>MNMKIPFLTKKDEKTNFYYTEGHIPEHVAIIMDGNGRWAQKRGLPRFAGHKEGLSVVVKVVKAAVKCNVKVLTMYTFSTENWKRPKPEVEFILKLPKEFMHVYLPEIKSNNVRVQVIGNMETLPVSTREALQYAIDSTKDNDGLQLNLALNYGSKHEMLHAMKGMFTDLIDEKFSIDEVDEQRFSKYLDTADMPNPDLLIRTGGEKRLSNFLLWQMAYTEFCFSDVLWPDFSENEFRLALEEYQLRKRRYGGLG</sequence>
<proteinExistence type="inferred from homology"/>
<dbReference type="GO" id="GO:0030145">
    <property type="term" value="F:manganese ion binding"/>
    <property type="evidence" value="ECO:0007669"/>
    <property type="project" value="TreeGrafter"/>
</dbReference>
<evidence type="ECO:0000256" key="1">
    <source>
        <dbReference type="ARBA" id="ARBA00022679"/>
    </source>
</evidence>
<dbReference type="InterPro" id="IPR001162">
    <property type="entry name" value="UvrC_RNase_H_dom"/>
</dbReference>
<dbReference type="PANTHER" id="PTHR10291">
    <property type="entry name" value="DEHYDRODOLICHYL DIPHOSPHATE SYNTHASE FAMILY MEMBER"/>
    <property type="match status" value="1"/>
</dbReference>
<keyword evidence="2" id="KW-0460">Magnesium</keyword>
<feature type="binding site" evidence="2">
    <location>
        <position position="46"/>
    </location>
    <ligand>
        <name>substrate</name>
    </ligand>
</feature>
<dbReference type="OrthoDB" id="4191603at2"/>
<keyword evidence="2" id="KW-0479">Metal-binding</keyword>
<feature type="binding site" evidence="2">
    <location>
        <position position="33"/>
    </location>
    <ligand>
        <name>Mg(2+)</name>
        <dbReference type="ChEBI" id="CHEBI:18420"/>
    </ligand>
</feature>
<evidence type="ECO:0000313" key="5">
    <source>
        <dbReference type="Proteomes" id="UP000618460"/>
    </source>
</evidence>
<dbReference type="HAMAP" id="MF_01139">
    <property type="entry name" value="ISPT"/>
    <property type="match status" value="1"/>
</dbReference>
<feature type="binding site" evidence="2">
    <location>
        <position position="82"/>
    </location>
    <ligand>
        <name>substrate</name>
    </ligand>
</feature>
<dbReference type="Pfam" id="PF01255">
    <property type="entry name" value="Prenyltransf"/>
    <property type="match status" value="1"/>
</dbReference>
<dbReference type="AlphaFoldDB" id="A0A917TY42"/>
<evidence type="ECO:0000313" key="4">
    <source>
        <dbReference type="EMBL" id="GGM41194.1"/>
    </source>
</evidence>
<dbReference type="GO" id="GO:0005829">
    <property type="term" value="C:cytosol"/>
    <property type="evidence" value="ECO:0007669"/>
    <property type="project" value="TreeGrafter"/>
</dbReference>
<dbReference type="FunFam" id="3.40.1180.10:FF:000001">
    <property type="entry name" value="(2E,6E)-farnesyl-diphosphate-specific ditrans,polycis-undecaprenyl-diphosphate synthase"/>
    <property type="match status" value="1"/>
</dbReference>
<name>A0A917TY42_9BACI</name>
<comment type="similarity">
    <text evidence="2">Belongs to the UPP synthase family.</text>
</comment>
<gene>
    <name evidence="4" type="primary">uppS</name>
    <name evidence="4" type="ORF">GCM10011351_29230</name>
</gene>
<dbReference type="GO" id="GO:0009381">
    <property type="term" value="F:excinuclease ABC activity"/>
    <property type="evidence" value="ECO:0007669"/>
    <property type="project" value="InterPro"/>
</dbReference>
<dbReference type="GO" id="GO:0008834">
    <property type="term" value="F:ditrans,polycis-undecaprenyl-diphosphate synthase [(2E,6E)-farnesyl-diphosphate specific] activity"/>
    <property type="evidence" value="ECO:0007669"/>
    <property type="project" value="TreeGrafter"/>
</dbReference>
<keyword evidence="5" id="KW-1185">Reference proteome</keyword>
<dbReference type="GO" id="GO:0016094">
    <property type="term" value="P:polyprenol biosynthetic process"/>
    <property type="evidence" value="ECO:0007669"/>
    <property type="project" value="TreeGrafter"/>
</dbReference>
<dbReference type="PROSITE" id="PS50165">
    <property type="entry name" value="UVRC"/>
    <property type="match status" value="1"/>
</dbReference>
<dbReference type="PROSITE" id="PS01066">
    <property type="entry name" value="UPP_SYNTHASE"/>
    <property type="match status" value="1"/>
</dbReference>
<feature type="active site" description="Proton acceptor" evidence="2">
    <location>
        <position position="81"/>
    </location>
</feature>
<feature type="active site" evidence="2">
    <location>
        <position position="33"/>
    </location>
</feature>
<feature type="binding site" evidence="2">
    <location>
        <begin position="78"/>
        <end position="80"/>
    </location>
    <ligand>
        <name>substrate</name>
    </ligand>
</feature>
<feature type="binding site" evidence="2">
    <location>
        <position position="201"/>
    </location>
    <ligand>
        <name>substrate</name>
    </ligand>
</feature>
<dbReference type="InterPro" id="IPR018520">
    <property type="entry name" value="UPP_synth-like_CS"/>
</dbReference>
<feature type="binding site" evidence="2">
    <location>
        <position position="50"/>
    </location>
    <ligand>
        <name>substrate</name>
    </ligand>
</feature>
<dbReference type="NCBIfam" id="TIGR00055">
    <property type="entry name" value="uppS"/>
    <property type="match status" value="1"/>
</dbReference>
<evidence type="ECO:0000259" key="3">
    <source>
        <dbReference type="PROSITE" id="PS50165"/>
    </source>
</evidence>
<protein>
    <recommendedName>
        <fullName evidence="2">Isoprenyl transferase</fullName>
        <ecNumber evidence="2">2.5.1.-</ecNumber>
    </recommendedName>
</protein>
<feature type="binding site" evidence="2">
    <location>
        <position position="84"/>
    </location>
    <ligand>
        <name>substrate</name>
    </ligand>
</feature>
<dbReference type="EC" id="2.5.1.-" evidence="2"/>
<feature type="binding site" evidence="2">
    <location>
        <begin position="207"/>
        <end position="209"/>
    </location>
    <ligand>
        <name>substrate</name>
    </ligand>
</feature>
<feature type="binding site" evidence="2">
    <location>
        <begin position="34"/>
        <end position="37"/>
    </location>
    <ligand>
        <name>substrate</name>
    </ligand>
</feature>
<dbReference type="SUPFAM" id="SSF64005">
    <property type="entry name" value="Undecaprenyl diphosphate synthase"/>
    <property type="match status" value="1"/>
</dbReference>
<keyword evidence="1 2" id="KW-0808">Transferase</keyword>
<feature type="domain" description="UvrC family homology region profile" evidence="3">
    <location>
        <begin position="171"/>
        <end position="209"/>
    </location>
</feature>
<reference evidence="4" key="2">
    <citation type="submission" date="2020-09" db="EMBL/GenBank/DDBJ databases">
        <authorList>
            <person name="Sun Q."/>
            <person name="Zhou Y."/>
        </authorList>
    </citation>
    <scope>NUCLEOTIDE SEQUENCE</scope>
    <source>
        <strain evidence="4">CGMCC 1.6333</strain>
    </source>
</reference>
<organism evidence="4 5">
    <name type="scientific">Paraliobacillus quinghaiensis</name>
    <dbReference type="NCBI Taxonomy" id="470815"/>
    <lineage>
        <taxon>Bacteria</taxon>
        <taxon>Bacillati</taxon>
        <taxon>Bacillota</taxon>
        <taxon>Bacilli</taxon>
        <taxon>Bacillales</taxon>
        <taxon>Bacillaceae</taxon>
        <taxon>Paraliobacillus</taxon>
    </lineage>
</organism>
<dbReference type="Proteomes" id="UP000618460">
    <property type="component" value="Unassembled WGS sequence"/>
</dbReference>
<comment type="function">
    <text evidence="2">Catalyzes the condensation of isopentenyl diphosphate (IPP) with allylic pyrophosphates generating different type of terpenoids.</text>
</comment>
<accession>A0A917TY42</accession>